<organism evidence="7 8">
    <name type="scientific">Marinomonas spartinae</name>
    <dbReference type="NCBI Taxonomy" id="1792290"/>
    <lineage>
        <taxon>Bacteria</taxon>
        <taxon>Pseudomonadati</taxon>
        <taxon>Pseudomonadota</taxon>
        <taxon>Gammaproteobacteria</taxon>
        <taxon>Oceanospirillales</taxon>
        <taxon>Oceanospirillaceae</taxon>
        <taxon>Marinomonas</taxon>
    </lineage>
</organism>
<keyword evidence="5" id="KW-0998">Cell outer membrane</keyword>
<proteinExistence type="inferred from homology"/>
<feature type="chain" id="PRO_5008378887" evidence="6">
    <location>
        <begin position="24"/>
        <end position="246"/>
    </location>
</feature>
<dbReference type="EMBL" id="FLOB01000002">
    <property type="protein sequence ID" value="SBS28371.1"/>
    <property type="molecule type" value="Genomic_DNA"/>
</dbReference>
<evidence type="ECO:0000256" key="2">
    <source>
        <dbReference type="ARBA" id="ARBA00005722"/>
    </source>
</evidence>
<evidence type="ECO:0000256" key="4">
    <source>
        <dbReference type="ARBA" id="ARBA00023136"/>
    </source>
</evidence>
<sequence>MLRSLLPLVAIVPPLLLSNNALGADFSFGVAGTRISSIYKDTPPQNAAFPFVSIVSERGYLKGTEVGYSLFPNESQQNISAIVEYSMDSFDPDDSNNKQMQLLDRRKATAMAGVRLKYNFLFAKLVTDIGNRHDGYYGLIGAAYPVNVSAWRITPSITYKYLDKKMSNHLYGVSQAESIRTGGIITEYHSDNTRKVTIAVRGDYSVSASLNLFVGVSHSDYKSVLDSPIVTKDYSYSASAGIIYHF</sequence>
<protein>
    <submittedName>
        <fullName evidence="7">MltA-interacting protein</fullName>
    </submittedName>
</protein>
<feature type="signal peptide" evidence="6">
    <location>
        <begin position="1"/>
        <end position="23"/>
    </location>
</feature>
<dbReference type="Pfam" id="PF06629">
    <property type="entry name" value="MipA"/>
    <property type="match status" value="1"/>
</dbReference>
<gene>
    <name evidence="7" type="primary">mipA</name>
    <name evidence="7" type="ORF">MSP8886_01144</name>
</gene>
<evidence type="ECO:0000256" key="3">
    <source>
        <dbReference type="ARBA" id="ARBA00022729"/>
    </source>
</evidence>
<evidence type="ECO:0000256" key="6">
    <source>
        <dbReference type="SAM" id="SignalP"/>
    </source>
</evidence>
<comment type="similarity">
    <text evidence="2">Belongs to the MipA/OmpV family.</text>
</comment>
<dbReference type="RefSeq" id="WP_067013619.1">
    <property type="nucleotide sequence ID" value="NZ_FLOB01000002.1"/>
</dbReference>
<evidence type="ECO:0000313" key="8">
    <source>
        <dbReference type="Proteomes" id="UP000092544"/>
    </source>
</evidence>
<dbReference type="STRING" id="1792290.MSP8886_01144"/>
<dbReference type="GO" id="GO:0009279">
    <property type="term" value="C:cell outer membrane"/>
    <property type="evidence" value="ECO:0007669"/>
    <property type="project" value="UniProtKB-SubCell"/>
</dbReference>
<dbReference type="PANTHER" id="PTHR38776">
    <property type="entry name" value="MLTA-INTERACTING PROTEIN-RELATED"/>
    <property type="match status" value="1"/>
</dbReference>
<reference evidence="7 8" key="1">
    <citation type="submission" date="2016-06" db="EMBL/GenBank/DDBJ databases">
        <authorList>
            <person name="Kjaerup R.B."/>
            <person name="Dalgaard T.S."/>
            <person name="Juul-Madsen H.R."/>
        </authorList>
    </citation>
    <scope>NUCLEOTIDE SEQUENCE [LARGE SCALE GENOMIC DNA]</scope>
    <source>
        <strain evidence="7 8">CECT 8886</strain>
    </source>
</reference>
<keyword evidence="8" id="KW-1185">Reference proteome</keyword>
<name>A0A1A8T8X1_9GAMM</name>
<dbReference type="Proteomes" id="UP000092544">
    <property type="component" value="Unassembled WGS sequence"/>
</dbReference>
<dbReference type="InterPro" id="IPR010583">
    <property type="entry name" value="MipA"/>
</dbReference>
<dbReference type="AlphaFoldDB" id="A0A1A8T8X1"/>
<evidence type="ECO:0000256" key="5">
    <source>
        <dbReference type="ARBA" id="ARBA00023237"/>
    </source>
</evidence>
<evidence type="ECO:0000256" key="1">
    <source>
        <dbReference type="ARBA" id="ARBA00004442"/>
    </source>
</evidence>
<accession>A0A1A8T8X1</accession>
<comment type="subcellular location">
    <subcellularLocation>
        <location evidence="1">Cell outer membrane</location>
    </subcellularLocation>
</comment>
<evidence type="ECO:0000313" key="7">
    <source>
        <dbReference type="EMBL" id="SBS28371.1"/>
    </source>
</evidence>
<dbReference type="PANTHER" id="PTHR38776:SF1">
    <property type="entry name" value="MLTA-INTERACTING PROTEIN-RELATED"/>
    <property type="match status" value="1"/>
</dbReference>
<keyword evidence="4" id="KW-0472">Membrane</keyword>
<keyword evidence="3 6" id="KW-0732">Signal</keyword>